<keyword evidence="1" id="KW-0812">Transmembrane</keyword>
<feature type="transmembrane region" description="Helical" evidence="1">
    <location>
        <begin position="27"/>
        <end position="45"/>
    </location>
</feature>
<gene>
    <name evidence="2" type="ORF">LCGC14_1493290</name>
</gene>
<evidence type="ECO:0000313" key="2">
    <source>
        <dbReference type="EMBL" id="KKM65243.1"/>
    </source>
</evidence>
<dbReference type="AlphaFoldDB" id="A0A0F9J6S0"/>
<sequence>MRIATIFLLTFPITSLAFRVIDVIPAILIAGIFLFGVTELVNLVYEIKKEKTS</sequence>
<name>A0A0F9J6S0_9ZZZZ</name>
<evidence type="ECO:0000256" key="1">
    <source>
        <dbReference type="SAM" id="Phobius"/>
    </source>
</evidence>
<keyword evidence="1" id="KW-0472">Membrane</keyword>
<keyword evidence="1" id="KW-1133">Transmembrane helix</keyword>
<dbReference type="EMBL" id="LAZR01010758">
    <property type="protein sequence ID" value="KKM65243.1"/>
    <property type="molecule type" value="Genomic_DNA"/>
</dbReference>
<organism evidence="2">
    <name type="scientific">marine sediment metagenome</name>
    <dbReference type="NCBI Taxonomy" id="412755"/>
    <lineage>
        <taxon>unclassified sequences</taxon>
        <taxon>metagenomes</taxon>
        <taxon>ecological metagenomes</taxon>
    </lineage>
</organism>
<protein>
    <submittedName>
        <fullName evidence="2">Uncharacterized protein</fullName>
    </submittedName>
</protein>
<proteinExistence type="predicted"/>
<comment type="caution">
    <text evidence="2">The sequence shown here is derived from an EMBL/GenBank/DDBJ whole genome shotgun (WGS) entry which is preliminary data.</text>
</comment>
<accession>A0A0F9J6S0</accession>
<reference evidence="2" key="1">
    <citation type="journal article" date="2015" name="Nature">
        <title>Complex archaea that bridge the gap between prokaryotes and eukaryotes.</title>
        <authorList>
            <person name="Spang A."/>
            <person name="Saw J.H."/>
            <person name="Jorgensen S.L."/>
            <person name="Zaremba-Niedzwiedzka K."/>
            <person name="Martijn J."/>
            <person name="Lind A.E."/>
            <person name="van Eijk R."/>
            <person name="Schleper C."/>
            <person name="Guy L."/>
            <person name="Ettema T.J."/>
        </authorList>
    </citation>
    <scope>NUCLEOTIDE SEQUENCE</scope>
</reference>